<accession>E9FU85</accession>
<protein>
    <recommendedName>
        <fullName evidence="4">Dendritic cell-specific transmembrane protein-like domain-containing protein</fullName>
    </recommendedName>
</protein>
<evidence type="ECO:0000313" key="3">
    <source>
        <dbReference type="Proteomes" id="UP000000305"/>
    </source>
</evidence>
<dbReference type="Pfam" id="PF26039">
    <property type="entry name" value="Dcst2"/>
    <property type="match status" value="1"/>
</dbReference>
<evidence type="ECO:0000256" key="1">
    <source>
        <dbReference type="SAM" id="Phobius"/>
    </source>
</evidence>
<gene>
    <name evidence="2" type="ORF">DAPPUDRAFT_233514</name>
</gene>
<sequence>MLGFMICGSKKIATVITQACHQSSLNSPRNRKRFAVVVSVFFWFTIGSYFYSFRVGDLLCGRNAISAQPFCFAATTGGFFFGTGLVIGTAWHFTPISLRPFLECCLSLVGTMPSGFTAYVFVKALAYAEIIQSLCHIRELTIIPLTAVDCLQNETIYSAQLIRNSSVFQQHHMNQVNTGVVDIAAKFNNVNGTQHQFRDAIEIGFKWLESKGFSCQQSFSKPFEICLNATKAAKKDCLLKGADALCDIVDISEKICLRLMTLSRGPCQNLGPEKITEMLTSLRERLGSLASGAIRMRVGILFELHATSNVENKLNGTWTSILRSLRNTSEFIRKIYDMIIDYVLKLTAALGLLFWPIGYLCFYLWGPLSFDNFYITQTEQKEIQGSEEMTEIQGEDLQVVPVGLPTPKETAKMLWNLIFATDQLIILAILLVDFYYTNWVNDLHARWTELFHNFQHNLFANIQQPSQTTGVGFIGDTIAQQLEKLQEAIGFCRLISCIRPPPPIVYSYNVFFIALGPPHKFEALRLFLFHLTVKSDTALWIEWIGMGF</sequence>
<proteinExistence type="predicted"/>
<dbReference type="InterPro" id="IPR051856">
    <property type="entry name" value="CSR-E3_Ligase_Protein"/>
</dbReference>
<keyword evidence="1" id="KW-0812">Transmembrane</keyword>
<evidence type="ECO:0000313" key="2">
    <source>
        <dbReference type="EMBL" id="EFX89514.1"/>
    </source>
</evidence>
<feature type="transmembrane region" description="Helical" evidence="1">
    <location>
        <begin position="34"/>
        <end position="52"/>
    </location>
</feature>
<dbReference type="PANTHER" id="PTHR21041">
    <property type="entry name" value="DENDRITIC CELL-SPECIFIC TRANSMEMBRANE PROTEIN"/>
    <property type="match status" value="1"/>
</dbReference>
<dbReference type="EMBL" id="GL732524">
    <property type="protein sequence ID" value="EFX89514.1"/>
    <property type="molecule type" value="Genomic_DNA"/>
</dbReference>
<dbReference type="InParanoid" id="E9FU85"/>
<keyword evidence="1" id="KW-0472">Membrane</keyword>
<dbReference type="AlphaFoldDB" id="E9FU85"/>
<keyword evidence="3" id="KW-1185">Reference proteome</keyword>
<dbReference type="OrthoDB" id="6343858at2759"/>
<dbReference type="Proteomes" id="UP000000305">
    <property type="component" value="Unassembled WGS sequence"/>
</dbReference>
<dbReference type="HOGENOM" id="CLU_497201_0_0_1"/>
<name>E9FU85_DAPPU</name>
<feature type="transmembrane region" description="Helical" evidence="1">
    <location>
        <begin position="413"/>
        <end position="436"/>
    </location>
</feature>
<reference evidence="2 3" key="1">
    <citation type="journal article" date="2011" name="Science">
        <title>The ecoresponsive genome of Daphnia pulex.</title>
        <authorList>
            <person name="Colbourne J.K."/>
            <person name="Pfrender M.E."/>
            <person name="Gilbert D."/>
            <person name="Thomas W.K."/>
            <person name="Tucker A."/>
            <person name="Oakley T.H."/>
            <person name="Tokishita S."/>
            <person name="Aerts A."/>
            <person name="Arnold G.J."/>
            <person name="Basu M.K."/>
            <person name="Bauer D.J."/>
            <person name="Caceres C.E."/>
            <person name="Carmel L."/>
            <person name="Casola C."/>
            <person name="Choi J.H."/>
            <person name="Detter J.C."/>
            <person name="Dong Q."/>
            <person name="Dusheyko S."/>
            <person name="Eads B.D."/>
            <person name="Frohlich T."/>
            <person name="Geiler-Samerotte K.A."/>
            <person name="Gerlach D."/>
            <person name="Hatcher P."/>
            <person name="Jogdeo S."/>
            <person name="Krijgsveld J."/>
            <person name="Kriventseva E.V."/>
            <person name="Kultz D."/>
            <person name="Laforsch C."/>
            <person name="Lindquist E."/>
            <person name="Lopez J."/>
            <person name="Manak J.R."/>
            <person name="Muller J."/>
            <person name="Pangilinan J."/>
            <person name="Patwardhan R.P."/>
            <person name="Pitluck S."/>
            <person name="Pritham E.J."/>
            <person name="Rechtsteiner A."/>
            <person name="Rho M."/>
            <person name="Rogozin I.B."/>
            <person name="Sakarya O."/>
            <person name="Salamov A."/>
            <person name="Schaack S."/>
            <person name="Shapiro H."/>
            <person name="Shiga Y."/>
            <person name="Skalitzky C."/>
            <person name="Smith Z."/>
            <person name="Souvorov A."/>
            <person name="Sung W."/>
            <person name="Tang Z."/>
            <person name="Tsuchiya D."/>
            <person name="Tu H."/>
            <person name="Vos H."/>
            <person name="Wang M."/>
            <person name="Wolf Y.I."/>
            <person name="Yamagata H."/>
            <person name="Yamada T."/>
            <person name="Ye Y."/>
            <person name="Shaw J.R."/>
            <person name="Andrews J."/>
            <person name="Crease T.J."/>
            <person name="Tang H."/>
            <person name="Lucas S.M."/>
            <person name="Robertson H.M."/>
            <person name="Bork P."/>
            <person name="Koonin E.V."/>
            <person name="Zdobnov E.M."/>
            <person name="Grigoriev I.V."/>
            <person name="Lynch M."/>
            <person name="Boore J.L."/>
        </authorList>
    </citation>
    <scope>NUCLEOTIDE SEQUENCE [LARGE SCALE GENOMIC DNA]</scope>
</reference>
<feature type="transmembrane region" description="Helical" evidence="1">
    <location>
        <begin position="72"/>
        <end position="93"/>
    </location>
</feature>
<dbReference type="KEGG" id="dpx:DAPPUDRAFT_233514"/>
<keyword evidence="1" id="KW-1133">Transmembrane helix</keyword>
<feature type="transmembrane region" description="Helical" evidence="1">
    <location>
        <begin position="342"/>
        <end position="365"/>
    </location>
</feature>
<evidence type="ECO:0008006" key="4">
    <source>
        <dbReference type="Google" id="ProtNLM"/>
    </source>
</evidence>
<organism evidence="2 3">
    <name type="scientific">Daphnia pulex</name>
    <name type="common">Water flea</name>
    <dbReference type="NCBI Taxonomy" id="6669"/>
    <lineage>
        <taxon>Eukaryota</taxon>
        <taxon>Metazoa</taxon>
        <taxon>Ecdysozoa</taxon>
        <taxon>Arthropoda</taxon>
        <taxon>Crustacea</taxon>
        <taxon>Branchiopoda</taxon>
        <taxon>Diplostraca</taxon>
        <taxon>Cladocera</taxon>
        <taxon>Anomopoda</taxon>
        <taxon>Daphniidae</taxon>
        <taxon>Daphnia</taxon>
    </lineage>
</organism>
<dbReference type="PANTHER" id="PTHR21041:SF17">
    <property type="entry name" value="E3 UBIQUITIN-PROTEIN LIGASE DCST1"/>
    <property type="match status" value="1"/>
</dbReference>